<keyword evidence="2" id="KW-1185">Reference proteome</keyword>
<protein>
    <recommendedName>
        <fullName evidence="3">ESX-1 secretion-associated protein</fullName>
    </recommendedName>
</protein>
<name>A0ABP4SNP1_9ACTN</name>
<evidence type="ECO:0000313" key="2">
    <source>
        <dbReference type="Proteomes" id="UP001500064"/>
    </source>
</evidence>
<comment type="caution">
    <text evidence="1">The sequence shown here is derived from an EMBL/GenBank/DDBJ whole genome shotgun (WGS) entry which is preliminary data.</text>
</comment>
<gene>
    <name evidence="1" type="ORF">GCM10009733_084850</name>
</gene>
<dbReference type="RefSeq" id="WP_346112534.1">
    <property type="nucleotide sequence ID" value="NZ_BAAAMU010000100.1"/>
</dbReference>
<proteinExistence type="predicted"/>
<sequence>MTALDIHFQALEDCAKVAREVAGQLQYTTTKVETAGLSGMLAGAGMFGKLAGSAGLVSAVNEVETMVGDEFESARDKIGAVAKALGAVERNVRAANKANGAAA</sequence>
<dbReference type="EMBL" id="BAAAMU010000100">
    <property type="protein sequence ID" value="GAA1674850.1"/>
    <property type="molecule type" value="Genomic_DNA"/>
</dbReference>
<reference evidence="2" key="1">
    <citation type="journal article" date="2019" name="Int. J. Syst. Evol. Microbiol.">
        <title>The Global Catalogue of Microorganisms (GCM) 10K type strain sequencing project: providing services to taxonomists for standard genome sequencing and annotation.</title>
        <authorList>
            <consortium name="The Broad Institute Genomics Platform"/>
            <consortium name="The Broad Institute Genome Sequencing Center for Infectious Disease"/>
            <person name="Wu L."/>
            <person name="Ma J."/>
        </authorList>
    </citation>
    <scope>NUCLEOTIDE SEQUENCE [LARGE SCALE GENOMIC DNA]</scope>
    <source>
        <strain evidence="2">JCM 13929</strain>
    </source>
</reference>
<evidence type="ECO:0008006" key="3">
    <source>
        <dbReference type="Google" id="ProtNLM"/>
    </source>
</evidence>
<accession>A0ABP4SNP1</accession>
<organism evidence="1 2">
    <name type="scientific">Nonomuraea maheshkhaliensis</name>
    <dbReference type="NCBI Taxonomy" id="419590"/>
    <lineage>
        <taxon>Bacteria</taxon>
        <taxon>Bacillati</taxon>
        <taxon>Actinomycetota</taxon>
        <taxon>Actinomycetes</taxon>
        <taxon>Streptosporangiales</taxon>
        <taxon>Streptosporangiaceae</taxon>
        <taxon>Nonomuraea</taxon>
    </lineage>
</organism>
<evidence type="ECO:0000313" key="1">
    <source>
        <dbReference type="EMBL" id="GAA1674850.1"/>
    </source>
</evidence>
<dbReference type="Proteomes" id="UP001500064">
    <property type="component" value="Unassembled WGS sequence"/>
</dbReference>